<keyword evidence="1" id="KW-1133">Transmembrane helix</keyword>
<gene>
    <name evidence="2" type="ORF">LTSEURB_4465</name>
</gene>
<organism evidence="2 3">
    <name type="scientific">Salmonella enterica subsp. enterica serovar Urbana str. R8-2977</name>
    <dbReference type="NCBI Taxonomy" id="913084"/>
    <lineage>
        <taxon>Bacteria</taxon>
        <taxon>Pseudomonadati</taxon>
        <taxon>Pseudomonadota</taxon>
        <taxon>Gammaproteobacteria</taxon>
        <taxon>Enterobacterales</taxon>
        <taxon>Enterobacteriaceae</taxon>
        <taxon>Salmonella</taxon>
    </lineage>
</organism>
<evidence type="ECO:0000313" key="3">
    <source>
        <dbReference type="Proteomes" id="UP000004776"/>
    </source>
</evidence>
<evidence type="ECO:0000313" key="2">
    <source>
        <dbReference type="EMBL" id="EHD00157.1"/>
    </source>
</evidence>
<evidence type="ECO:0000256" key="1">
    <source>
        <dbReference type="SAM" id="Phobius"/>
    </source>
</evidence>
<sequence length="40" mass="4638">MYNKRLVFQSHHLFHVSTIDLLFVAISVFIRNHTGIVIGL</sequence>
<reference evidence="2 3" key="1">
    <citation type="journal article" date="2011" name="BMC Genomics">
        <title>Genome sequencing reveals diversification of virulence factor content and possible host adaptation in distinct subpopulations of Salmonella enterica.</title>
        <authorList>
            <person name="den Bakker H.C."/>
            <person name="Moreno Switt A.I."/>
            <person name="Govoni G."/>
            <person name="Cummings C.A."/>
            <person name="Ranieri M.L."/>
            <person name="Degoricija L."/>
            <person name="Hoelzer K."/>
            <person name="Rodriguez-Rivera L.D."/>
            <person name="Brown S."/>
            <person name="Bolchacova E."/>
            <person name="Furtado M.R."/>
            <person name="Wiedmann M."/>
        </authorList>
    </citation>
    <scope>NUCLEOTIDE SEQUENCE [LARGE SCALE GENOMIC DNA]</scope>
    <source>
        <strain evidence="2 3">R8-2977</strain>
    </source>
</reference>
<feature type="non-terminal residue" evidence="2">
    <location>
        <position position="40"/>
    </location>
</feature>
<name>G5S009_SALET</name>
<feature type="transmembrane region" description="Helical" evidence="1">
    <location>
        <begin position="12"/>
        <end position="30"/>
    </location>
</feature>
<proteinExistence type="predicted"/>
<dbReference type="AlphaFoldDB" id="G5S009"/>
<keyword evidence="1" id="KW-0472">Membrane</keyword>
<accession>G5S009</accession>
<dbReference type="Proteomes" id="UP000004776">
    <property type="component" value="Unassembled WGS sequence"/>
</dbReference>
<comment type="caution">
    <text evidence="2">The sequence shown here is derived from an EMBL/GenBank/DDBJ whole genome shotgun (WGS) entry which is preliminary data.</text>
</comment>
<keyword evidence="1" id="KW-0812">Transmembrane</keyword>
<protein>
    <submittedName>
        <fullName evidence="2">Uncharacterized protein</fullName>
    </submittedName>
</protein>
<dbReference type="EMBL" id="AFCW01001704">
    <property type="protein sequence ID" value="EHD00157.1"/>
    <property type="molecule type" value="Genomic_DNA"/>
</dbReference>